<gene>
    <name evidence="1" type="ORF">EGYM00163_LOCUS7242</name>
</gene>
<accession>A0A7S4CGB2</accession>
<organism evidence="1">
    <name type="scientific">Eutreptiella gymnastica</name>
    <dbReference type="NCBI Taxonomy" id="73025"/>
    <lineage>
        <taxon>Eukaryota</taxon>
        <taxon>Discoba</taxon>
        <taxon>Euglenozoa</taxon>
        <taxon>Euglenida</taxon>
        <taxon>Spirocuta</taxon>
        <taxon>Euglenophyceae</taxon>
        <taxon>Eutreptiales</taxon>
        <taxon>Eutreptiaceae</taxon>
        <taxon>Eutreptiella</taxon>
    </lineage>
</organism>
<dbReference type="AlphaFoldDB" id="A0A7S4CGB2"/>
<reference evidence="1" key="1">
    <citation type="submission" date="2021-01" db="EMBL/GenBank/DDBJ databases">
        <authorList>
            <person name="Corre E."/>
            <person name="Pelletier E."/>
            <person name="Niang G."/>
            <person name="Scheremetjew M."/>
            <person name="Finn R."/>
            <person name="Kale V."/>
            <person name="Holt S."/>
            <person name="Cochrane G."/>
            <person name="Meng A."/>
            <person name="Brown T."/>
            <person name="Cohen L."/>
        </authorList>
    </citation>
    <scope>NUCLEOTIDE SEQUENCE</scope>
    <source>
        <strain evidence="1">CCMP1594</strain>
    </source>
</reference>
<protein>
    <submittedName>
        <fullName evidence="1">Uncharacterized protein</fullName>
    </submittedName>
</protein>
<proteinExistence type="predicted"/>
<dbReference type="EMBL" id="HBJA01022599">
    <property type="protein sequence ID" value="CAE0796122.1"/>
    <property type="molecule type" value="Transcribed_RNA"/>
</dbReference>
<evidence type="ECO:0000313" key="1">
    <source>
        <dbReference type="EMBL" id="CAE0796122.1"/>
    </source>
</evidence>
<name>A0A7S4CGB2_9EUGL</name>
<sequence>MCSTTGMLCLRTTHALTQWGLENHCSKKSRHKQVLHWANPYLCDGWRQHEDGTNKTQPGFRKWGDLPTRANTLFSKNRRDNTIRVSKFIKKMMVQAYAVATIHPV</sequence>